<gene>
    <name evidence="1" type="ORF">GGQ64_005473</name>
</gene>
<dbReference type="InterPro" id="IPR047114">
    <property type="entry name" value="YciF"/>
</dbReference>
<evidence type="ECO:0000313" key="2">
    <source>
        <dbReference type="Proteomes" id="UP000574761"/>
    </source>
</evidence>
<dbReference type="PANTHER" id="PTHR30565">
    <property type="entry name" value="PROTEIN YCIF"/>
    <property type="match status" value="1"/>
</dbReference>
<dbReference type="Pfam" id="PF05974">
    <property type="entry name" value="DUF892"/>
    <property type="match status" value="1"/>
</dbReference>
<evidence type="ECO:0000313" key="1">
    <source>
        <dbReference type="EMBL" id="MBB3980220.1"/>
    </source>
</evidence>
<dbReference type="EMBL" id="JACIEE010000017">
    <property type="protein sequence ID" value="MBB3980220.1"/>
    <property type="molecule type" value="Genomic_DNA"/>
</dbReference>
<sequence>MPAEKTLNDLFLDTLKDIYFAEKQILKALPKMARAAQSEEGKAGFLQHRDETQGQIERLEQVFELLGKSPRGKTCEAIQGILAEGEEIMEEYKGTAALDAGLISSAQAVEHYEIARYGTLKSWAKQLGLKDAIPLLDANLQEEIATDQKLTALGEASANPKGLQQKKAS</sequence>
<keyword evidence="2" id="KW-1185">Reference proteome</keyword>
<dbReference type="Proteomes" id="UP000574761">
    <property type="component" value="Unassembled WGS sequence"/>
</dbReference>
<name>A0A7W6DGJ8_9HYPH</name>
<reference evidence="1 2" key="1">
    <citation type="submission" date="2020-08" db="EMBL/GenBank/DDBJ databases">
        <title>Genomic Encyclopedia of Type Strains, Phase IV (KMG-IV): sequencing the most valuable type-strain genomes for metagenomic binning, comparative biology and taxonomic classification.</title>
        <authorList>
            <person name="Goeker M."/>
        </authorList>
    </citation>
    <scope>NUCLEOTIDE SEQUENCE [LARGE SCALE GENOMIC DNA]</scope>
    <source>
        <strain evidence="1 2">DSM 100211</strain>
    </source>
</reference>
<comment type="caution">
    <text evidence="1">The sequence shown here is derived from an EMBL/GenBank/DDBJ whole genome shotgun (WGS) entry which is preliminary data.</text>
</comment>
<protein>
    <submittedName>
        <fullName evidence="1">Ferritin-like metal-binding protein YciE</fullName>
    </submittedName>
</protein>
<dbReference type="CDD" id="cd07909">
    <property type="entry name" value="YciF"/>
    <property type="match status" value="1"/>
</dbReference>
<dbReference type="InterPro" id="IPR009078">
    <property type="entry name" value="Ferritin-like_SF"/>
</dbReference>
<dbReference type="AlphaFoldDB" id="A0A7W6DGJ8"/>
<dbReference type="RefSeq" id="WP_183808369.1">
    <property type="nucleotide sequence ID" value="NZ_JACIEE010000017.1"/>
</dbReference>
<proteinExistence type="predicted"/>
<dbReference type="SUPFAM" id="SSF47240">
    <property type="entry name" value="Ferritin-like"/>
    <property type="match status" value="1"/>
</dbReference>
<accession>A0A7W6DGJ8</accession>
<dbReference type="InterPro" id="IPR012347">
    <property type="entry name" value="Ferritin-like"/>
</dbReference>
<dbReference type="InterPro" id="IPR010287">
    <property type="entry name" value="DUF892_YciF-like"/>
</dbReference>
<dbReference type="PANTHER" id="PTHR30565:SF9">
    <property type="entry name" value="PROTEIN YCIF"/>
    <property type="match status" value="1"/>
</dbReference>
<organism evidence="1 2">
    <name type="scientific">Mycoplana azooxidifex</name>
    <dbReference type="NCBI Taxonomy" id="1636188"/>
    <lineage>
        <taxon>Bacteria</taxon>
        <taxon>Pseudomonadati</taxon>
        <taxon>Pseudomonadota</taxon>
        <taxon>Alphaproteobacteria</taxon>
        <taxon>Hyphomicrobiales</taxon>
        <taxon>Rhizobiaceae</taxon>
        <taxon>Mycoplana</taxon>
    </lineage>
</organism>
<dbReference type="Gene3D" id="1.20.1260.10">
    <property type="match status" value="1"/>
</dbReference>